<sequence length="110" mass="12402">MKEEISLGLQIIAGVLLPVATAIYTWIATRDKDNTVHIKAVEEALGKQMAALLSRTDKLETQVKYMPTPQQLSELQGDMQAMQATQEAIQRDMTTVRISLNRIEDYLLKK</sequence>
<evidence type="ECO:0000313" key="1">
    <source>
        <dbReference type="EMBL" id="MFD2317987.1"/>
    </source>
</evidence>
<keyword evidence="2" id="KW-1185">Reference proteome</keyword>
<protein>
    <submittedName>
        <fullName evidence="1">DUF2730 family protein</fullName>
    </submittedName>
</protein>
<gene>
    <name evidence="1" type="ORF">ACFSPV_04680</name>
</gene>
<dbReference type="Pfam" id="PF10805">
    <property type="entry name" value="DUF2730"/>
    <property type="match status" value="1"/>
</dbReference>
<dbReference type="Proteomes" id="UP001597287">
    <property type="component" value="Unassembled WGS sequence"/>
</dbReference>
<dbReference type="EMBL" id="JBHUIG010000003">
    <property type="protein sequence ID" value="MFD2317987.1"/>
    <property type="molecule type" value="Genomic_DNA"/>
</dbReference>
<proteinExistence type="predicted"/>
<name>A0ABW5EIP6_9BURK</name>
<comment type="caution">
    <text evidence="1">The sequence shown here is derived from an EMBL/GenBank/DDBJ whole genome shotgun (WGS) entry which is preliminary data.</text>
</comment>
<evidence type="ECO:0000313" key="2">
    <source>
        <dbReference type="Proteomes" id="UP001597287"/>
    </source>
</evidence>
<accession>A0ABW5EIP6</accession>
<organism evidence="1 2">
    <name type="scientific">Delftia deserti</name>
    <dbReference type="NCBI Taxonomy" id="1651218"/>
    <lineage>
        <taxon>Bacteria</taxon>
        <taxon>Pseudomonadati</taxon>
        <taxon>Pseudomonadota</taxon>
        <taxon>Betaproteobacteria</taxon>
        <taxon>Burkholderiales</taxon>
        <taxon>Comamonadaceae</taxon>
        <taxon>Delftia</taxon>
    </lineage>
</organism>
<reference evidence="2" key="1">
    <citation type="journal article" date="2019" name="Int. J. Syst. Evol. Microbiol.">
        <title>The Global Catalogue of Microorganisms (GCM) 10K type strain sequencing project: providing services to taxonomists for standard genome sequencing and annotation.</title>
        <authorList>
            <consortium name="The Broad Institute Genomics Platform"/>
            <consortium name="The Broad Institute Genome Sequencing Center for Infectious Disease"/>
            <person name="Wu L."/>
            <person name="Ma J."/>
        </authorList>
    </citation>
    <scope>NUCLEOTIDE SEQUENCE [LARGE SCALE GENOMIC DNA]</scope>
    <source>
        <strain evidence="2">CCUG 62793</strain>
    </source>
</reference>
<dbReference type="InterPro" id="IPR020269">
    <property type="entry name" value="Phage_Mu_Releasin"/>
</dbReference>
<dbReference type="RefSeq" id="WP_133073000.1">
    <property type="nucleotide sequence ID" value="NZ_JBHSIH010000001.1"/>
</dbReference>